<reference evidence="2 3" key="1">
    <citation type="journal article" date="2018" name="Int. J. Syst. Evol. Microbiol.">
        <title>Glycomyces paridis sp. nov., isolated from the medicinal plant Paris polyphylla.</title>
        <authorList>
            <person name="Fang X.M."/>
            <person name="Bai J.L."/>
            <person name="Su J."/>
            <person name="Zhao L.L."/>
            <person name="Liu H.Y."/>
            <person name="Ma B.P."/>
            <person name="Zhang Y.Q."/>
            <person name="Yu L.Y."/>
        </authorList>
    </citation>
    <scope>NUCLEOTIDE SEQUENCE [LARGE SCALE GENOMIC DNA]</scope>
    <source>
        <strain evidence="2 3">CPCC 204357</strain>
    </source>
</reference>
<evidence type="ECO:0000313" key="2">
    <source>
        <dbReference type="EMBL" id="THV26985.1"/>
    </source>
</evidence>
<feature type="compositionally biased region" description="Low complexity" evidence="1">
    <location>
        <begin position="411"/>
        <end position="425"/>
    </location>
</feature>
<evidence type="ECO:0000256" key="1">
    <source>
        <dbReference type="SAM" id="MobiDB-lite"/>
    </source>
</evidence>
<dbReference type="AlphaFoldDB" id="A0A4S8PBQ2"/>
<dbReference type="Proteomes" id="UP000305792">
    <property type="component" value="Unassembled WGS sequence"/>
</dbReference>
<dbReference type="RefSeq" id="WP_136530705.1">
    <property type="nucleotide sequence ID" value="NZ_STGX01000012.1"/>
</dbReference>
<protein>
    <submittedName>
        <fullName evidence="2">Uncharacterized protein</fullName>
    </submittedName>
</protein>
<accession>A0A4S8PBQ2</accession>
<feature type="compositionally biased region" description="Low complexity" evidence="1">
    <location>
        <begin position="351"/>
        <end position="360"/>
    </location>
</feature>
<dbReference type="OrthoDB" id="5183843at2"/>
<gene>
    <name evidence="2" type="ORF">E9998_15995</name>
</gene>
<sequence>MTDNPFAAADGGDEAEATSEGVFFSVESPGFTFTIAFGDTGTAAAGGSRPGCAAGACPHPVAHPAEEDWVQLASAVPVEGQLHRFKPRCEGMAYPAEEDFRAAIGAVRPEDADAFSLQRLRGGWSEEVGAVVGQWPARMRTNLAALAEGWAGDDFDAFAAMADETRQLLEGVVDDVEATVAELEDREAAIYALQGADSGEIPYPAPLVGVEGEWSELVSLHVRPAWWHGDCIIVTCEEAERALELAGADPGLASEVREFIDEKVGERLTGLGALVSDVRRLAGEEAKEVYAERVAAELAAYLERQAAIDESIAAKRADQSAELEALRATGEDRLWPTGADASYMDLAVPEAESPAAPVAPRTTLDPSPVPPEGDGTASAASEADDESEEDPWDAAGASYEEGGHVGGLASGGAPANAAPTNSSAPMRTGGAMLPGGAVPQGLFGPAVTAPASSSGTGAGAARPGAAPQAGSAPKGGKGKDRKDEEAEEAPQDLARRETGNVWGYVKPNEDPYN</sequence>
<comment type="caution">
    <text evidence="2">The sequence shown here is derived from an EMBL/GenBank/DDBJ whole genome shotgun (WGS) entry which is preliminary data.</text>
</comment>
<feature type="compositionally biased region" description="Low complexity" evidence="1">
    <location>
        <begin position="444"/>
        <end position="474"/>
    </location>
</feature>
<proteinExistence type="predicted"/>
<feature type="region of interest" description="Disordered" evidence="1">
    <location>
        <begin position="351"/>
        <end position="513"/>
    </location>
</feature>
<evidence type="ECO:0000313" key="3">
    <source>
        <dbReference type="Proteomes" id="UP000305792"/>
    </source>
</evidence>
<feature type="compositionally biased region" description="Acidic residues" evidence="1">
    <location>
        <begin position="382"/>
        <end position="392"/>
    </location>
</feature>
<dbReference type="EMBL" id="STGX01000012">
    <property type="protein sequence ID" value="THV26985.1"/>
    <property type="molecule type" value="Genomic_DNA"/>
</dbReference>
<organism evidence="2 3">
    <name type="scientific">Glycomyces paridis</name>
    <dbReference type="NCBI Taxonomy" id="2126555"/>
    <lineage>
        <taxon>Bacteria</taxon>
        <taxon>Bacillati</taxon>
        <taxon>Actinomycetota</taxon>
        <taxon>Actinomycetes</taxon>
        <taxon>Glycomycetales</taxon>
        <taxon>Glycomycetaceae</taxon>
        <taxon>Glycomyces</taxon>
    </lineage>
</organism>
<name>A0A4S8PBQ2_9ACTN</name>
<keyword evidence="3" id="KW-1185">Reference proteome</keyword>